<dbReference type="SUPFAM" id="SSF55073">
    <property type="entry name" value="Nucleotide cyclase"/>
    <property type="match status" value="1"/>
</dbReference>
<dbReference type="NCBIfam" id="TIGR00254">
    <property type="entry name" value="GGDEF"/>
    <property type="match status" value="1"/>
</dbReference>
<dbReference type="GO" id="GO:0043709">
    <property type="term" value="P:cell adhesion involved in single-species biofilm formation"/>
    <property type="evidence" value="ECO:0007669"/>
    <property type="project" value="TreeGrafter"/>
</dbReference>
<dbReference type="GO" id="GO:0000160">
    <property type="term" value="P:phosphorelay signal transduction system"/>
    <property type="evidence" value="ECO:0007669"/>
    <property type="project" value="InterPro"/>
</dbReference>
<dbReference type="InterPro" id="IPR029787">
    <property type="entry name" value="Nucleotide_cyclase"/>
</dbReference>
<dbReference type="Gene3D" id="3.40.50.2300">
    <property type="match status" value="1"/>
</dbReference>
<dbReference type="GO" id="GO:0005886">
    <property type="term" value="C:plasma membrane"/>
    <property type="evidence" value="ECO:0007669"/>
    <property type="project" value="TreeGrafter"/>
</dbReference>
<dbReference type="AlphaFoldDB" id="A0A0F9PTK9"/>
<feature type="domain" description="Response regulatory" evidence="1">
    <location>
        <begin position="2"/>
        <end position="119"/>
    </location>
</feature>
<reference evidence="3" key="1">
    <citation type="journal article" date="2015" name="Nature">
        <title>Complex archaea that bridge the gap between prokaryotes and eukaryotes.</title>
        <authorList>
            <person name="Spang A."/>
            <person name="Saw J.H."/>
            <person name="Jorgensen S.L."/>
            <person name="Zaremba-Niedzwiedzka K."/>
            <person name="Martijn J."/>
            <person name="Lind A.E."/>
            <person name="van Eijk R."/>
            <person name="Schleper C."/>
            <person name="Guy L."/>
            <person name="Ettema T.J."/>
        </authorList>
    </citation>
    <scope>NUCLEOTIDE SEQUENCE</scope>
</reference>
<dbReference type="PROSITE" id="PS50110">
    <property type="entry name" value="RESPONSE_REGULATORY"/>
    <property type="match status" value="1"/>
</dbReference>
<dbReference type="InterPro" id="IPR050469">
    <property type="entry name" value="Diguanylate_Cyclase"/>
</dbReference>
<feature type="domain" description="GGDEF" evidence="2">
    <location>
        <begin position="169"/>
        <end position="302"/>
    </location>
</feature>
<dbReference type="EMBL" id="LAZR01002175">
    <property type="protein sequence ID" value="KKN33474.1"/>
    <property type="molecule type" value="Genomic_DNA"/>
</dbReference>
<gene>
    <name evidence="3" type="ORF">LCGC14_0803290</name>
</gene>
<dbReference type="Pfam" id="PF00072">
    <property type="entry name" value="Response_reg"/>
    <property type="match status" value="1"/>
</dbReference>
<dbReference type="FunFam" id="3.30.70.270:FF:000001">
    <property type="entry name" value="Diguanylate cyclase domain protein"/>
    <property type="match status" value="1"/>
</dbReference>
<dbReference type="SUPFAM" id="SSF52172">
    <property type="entry name" value="CheY-like"/>
    <property type="match status" value="1"/>
</dbReference>
<comment type="caution">
    <text evidence="3">The sequence shown here is derived from an EMBL/GenBank/DDBJ whole genome shotgun (WGS) entry which is preliminary data.</text>
</comment>
<sequence length="310" mass="34860">MNVLIADDDPTIRLTLSSLLSSTGCDLMEAANGEDALAIIDSENSPELILLDWNMPGLSGVEVTRRLRAGSQENRPYIIIVSSYHEPLQIIEALDAGADDFITKPIDGRFLKAKYNVAERILTAQNKLNQANKVLERLAYFDELTGVMNRRAGMVSVEIELERCLRSRDVLAVAMLDIDFFKRVNDSLGHIAGDEVLHEFATKIHAELRPYDVICRYGGEEFFIAASMKHEAECERLFERLRLAIENMVFNNYPELKITTSIGVFIDKPVEQEDVKSLVEKADKALYKAKESGRNKVIIERKSDNSPPVV</sequence>
<organism evidence="3">
    <name type="scientific">marine sediment metagenome</name>
    <dbReference type="NCBI Taxonomy" id="412755"/>
    <lineage>
        <taxon>unclassified sequences</taxon>
        <taxon>metagenomes</taxon>
        <taxon>ecological metagenomes</taxon>
    </lineage>
</organism>
<dbReference type="CDD" id="cd01949">
    <property type="entry name" value="GGDEF"/>
    <property type="match status" value="1"/>
</dbReference>
<evidence type="ECO:0000313" key="3">
    <source>
        <dbReference type="EMBL" id="KKN33474.1"/>
    </source>
</evidence>
<dbReference type="InterPro" id="IPR011006">
    <property type="entry name" value="CheY-like_superfamily"/>
</dbReference>
<name>A0A0F9PTK9_9ZZZZ</name>
<protein>
    <recommendedName>
        <fullName evidence="4">Diguanylate cyclase</fullName>
    </recommendedName>
</protein>
<dbReference type="GO" id="GO:0052621">
    <property type="term" value="F:diguanylate cyclase activity"/>
    <property type="evidence" value="ECO:0007669"/>
    <property type="project" value="TreeGrafter"/>
</dbReference>
<dbReference type="InterPro" id="IPR043128">
    <property type="entry name" value="Rev_trsase/Diguanyl_cyclase"/>
</dbReference>
<dbReference type="GO" id="GO:1902201">
    <property type="term" value="P:negative regulation of bacterial-type flagellum-dependent cell motility"/>
    <property type="evidence" value="ECO:0007669"/>
    <property type="project" value="TreeGrafter"/>
</dbReference>
<dbReference type="PROSITE" id="PS50887">
    <property type="entry name" value="GGDEF"/>
    <property type="match status" value="1"/>
</dbReference>
<dbReference type="Pfam" id="PF00990">
    <property type="entry name" value="GGDEF"/>
    <property type="match status" value="1"/>
</dbReference>
<dbReference type="SMART" id="SM00267">
    <property type="entry name" value="GGDEF"/>
    <property type="match status" value="1"/>
</dbReference>
<accession>A0A0F9PTK9</accession>
<dbReference type="InterPro" id="IPR001789">
    <property type="entry name" value="Sig_transdc_resp-reg_receiver"/>
</dbReference>
<proteinExistence type="predicted"/>
<dbReference type="PANTHER" id="PTHR45138">
    <property type="entry name" value="REGULATORY COMPONENTS OF SENSORY TRANSDUCTION SYSTEM"/>
    <property type="match status" value="1"/>
</dbReference>
<dbReference type="PANTHER" id="PTHR45138:SF9">
    <property type="entry name" value="DIGUANYLATE CYCLASE DGCM-RELATED"/>
    <property type="match status" value="1"/>
</dbReference>
<evidence type="ECO:0000259" key="2">
    <source>
        <dbReference type="PROSITE" id="PS50887"/>
    </source>
</evidence>
<evidence type="ECO:0000259" key="1">
    <source>
        <dbReference type="PROSITE" id="PS50110"/>
    </source>
</evidence>
<dbReference type="CDD" id="cd17574">
    <property type="entry name" value="REC_OmpR"/>
    <property type="match status" value="1"/>
</dbReference>
<dbReference type="InterPro" id="IPR000160">
    <property type="entry name" value="GGDEF_dom"/>
</dbReference>
<evidence type="ECO:0008006" key="4">
    <source>
        <dbReference type="Google" id="ProtNLM"/>
    </source>
</evidence>
<dbReference type="Gene3D" id="3.30.70.270">
    <property type="match status" value="1"/>
</dbReference>
<dbReference type="SMART" id="SM00448">
    <property type="entry name" value="REC"/>
    <property type="match status" value="1"/>
</dbReference>